<keyword evidence="6" id="KW-0472">Membrane</keyword>
<feature type="transmembrane region" description="Helical" evidence="6">
    <location>
        <begin position="340"/>
        <end position="362"/>
    </location>
</feature>
<dbReference type="GO" id="GO:0016874">
    <property type="term" value="F:ligase activity"/>
    <property type="evidence" value="ECO:0007669"/>
    <property type="project" value="UniProtKB-KW"/>
</dbReference>
<evidence type="ECO:0000313" key="8">
    <source>
        <dbReference type="EMBL" id="CDU18079.1"/>
    </source>
</evidence>
<reference evidence="9" key="3">
    <citation type="submission" date="2014-05" db="EMBL/GenBank/DDBJ databases">
        <authorList>
            <person name="Aslett M.A."/>
            <person name="De Silva N."/>
        </authorList>
    </citation>
    <scope>NUCLEOTIDE SEQUENCE</scope>
    <source>
        <strain evidence="9">17X</strain>
    </source>
</reference>
<evidence type="ECO:0000313" key="11">
    <source>
        <dbReference type="Proteomes" id="UP000072904"/>
    </source>
</evidence>
<accession>A0A077Y4Y5</accession>
<dbReference type="PROSITE" id="PS50237">
    <property type="entry name" value="HECT"/>
    <property type="match status" value="1"/>
</dbReference>
<organism evidence="8 11">
    <name type="scientific">Plasmodium yoelii</name>
    <dbReference type="NCBI Taxonomy" id="5861"/>
    <lineage>
        <taxon>Eukaryota</taxon>
        <taxon>Sar</taxon>
        <taxon>Alveolata</taxon>
        <taxon>Apicomplexa</taxon>
        <taxon>Aconoidasida</taxon>
        <taxon>Haemosporida</taxon>
        <taxon>Plasmodiidae</taxon>
        <taxon>Plasmodium</taxon>
        <taxon>Plasmodium (Vinckeia)</taxon>
    </lineage>
</organism>
<keyword evidence="4 5" id="KW-0833">Ubl conjugation pathway</keyword>
<dbReference type="KEGG" id="pyo:PY17X_0930700"/>
<dbReference type="SMART" id="SM00119">
    <property type="entry name" value="HECTc"/>
    <property type="match status" value="1"/>
</dbReference>
<evidence type="ECO:0000256" key="4">
    <source>
        <dbReference type="ARBA" id="ARBA00022786"/>
    </source>
</evidence>
<dbReference type="Pfam" id="PF00632">
    <property type="entry name" value="HECT"/>
    <property type="match status" value="1"/>
</dbReference>
<evidence type="ECO:0000256" key="6">
    <source>
        <dbReference type="SAM" id="Phobius"/>
    </source>
</evidence>
<evidence type="ECO:0000256" key="3">
    <source>
        <dbReference type="ARBA" id="ARBA00022679"/>
    </source>
</evidence>
<dbReference type="GO" id="GO:0061630">
    <property type="term" value="F:ubiquitin protein ligase activity"/>
    <property type="evidence" value="ECO:0007669"/>
    <property type="project" value="UniProtKB-EC"/>
</dbReference>
<dbReference type="PANTHER" id="PTHR45700">
    <property type="entry name" value="UBIQUITIN-PROTEIN LIGASE E3C"/>
    <property type="match status" value="1"/>
</dbReference>
<evidence type="ECO:0000256" key="2">
    <source>
        <dbReference type="ARBA" id="ARBA00012485"/>
    </source>
</evidence>
<dbReference type="EC" id="2.3.2.26" evidence="2"/>
<dbReference type="GeneID" id="3791706"/>
<comment type="catalytic activity">
    <reaction evidence="1">
        <text>S-ubiquitinyl-[E2 ubiquitin-conjugating enzyme]-L-cysteine + [acceptor protein]-L-lysine = [E2 ubiquitin-conjugating enzyme]-L-cysteine + N(6)-ubiquitinyl-[acceptor protein]-L-lysine.</text>
        <dbReference type="EC" id="2.3.2.26"/>
    </reaction>
</comment>
<feature type="domain" description="HECT" evidence="7">
    <location>
        <begin position="1269"/>
        <end position="1747"/>
    </location>
</feature>
<dbReference type="VEuPathDB" id="PlasmoDB:PY04678"/>
<evidence type="ECO:0000259" key="7">
    <source>
        <dbReference type="PROSITE" id="PS50237"/>
    </source>
</evidence>
<reference evidence="9" key="4">
    <citation type="submission" date="2019-05" db="EMBL/GenBank/DDBJ databases">
        <authorList>
            <consortium name="Pathogen Informatics"/>
        </authorList>
    </citation>
    <scope>NUCLEOTIDE SEQUENCE</scope>
    <source>
        <strain evidence="9">17X</strain>
    </source>
</reference>
<dbReference type="InterPro" id="IPR035983">
    <property type="entry name" value="Hect_E3_ubiquitin_ligase"/>
</dbReference>
<dbReference type="GO" id="GO:0000209">
    <property type="term" value="P:protein polyubiquitination"/>
    <property type="evidence" value="ECO:0007669"/>
    <property type="project" value="InterPro"/>
</dbReference>
<dbReference type="VEuPathDB" id="PlasmoDB:PY05840"/>
<dbReference type="GO" id="GO:0006511">
    <property type="term" value="P:ubiquitin-dependent protein catabolic process"/>
    <property type="evidence" value="ECO:0007669"/>
    <property type="project" value="TreeGrafter"/>
</dbReference>
<dbReference type="SUPFAM" id="SSF56204">
    <property type="entry name" value="Hect, E3 ligase catalytic domain"/>
    <property type="match status" value="1"/>
</dbReference>
<evidence type="ECO:0000256" key="5">
    <source>
        <dbReference type="PROSITE-ProRule" id="PRU00104"/>
    </source>
</evidence>
<evidence type="ECO:0000256" key="1">
    <source>
        <dbReference type="ARBA" id="ARBA00000885"/>
    </source>
</evidence>
<dbReference type="Proteomes" id="UP000072904">
    <property type="component" value="Chromosome 9"/>
</dbReference>
<dbReference type="InterPro" id="IPR000569">
    <property type="entry name" value="HECT_dom"/>
</dbReference>
<dbReference type="Gene3D" id="3.30.2410.10">
    <property type="entry name" value="Hect, E3 ligase catalytic domain"/>
    <property type="match status" value="1"/>
</dbReference>
<dbReference type="Proteomes" id="UP000072874">
    <property type="component" value="Chromosome 9"/>
</dbReference>
<feature type="transmembrane region" description="Helical" evidence="6">
    <location>
        <begin position="414"/>
        <end position="435"/>
    </location>
</feature>
<proteinExistence type="predicted"/>
<keyword evidence="6" id="KW-1133">Transmembrane helix</keyword>
<reference evidence="10 11" key="1">
    <citation type="journal article" date="2014" name="BMC Biol.">
        <title>A comprehensive evaluation of rodent malaria parasite genomes and gene expression.</title>
        <authorList>
            <person name="Otto T.D."/>
            <person name="Bohme U."/>
            <person name="Jackson A.P."/>
            <person name="Hunt M."/>
            <person name="Franke-Fayard B."/>
            <person name="Hoeijmakers W.A."/>
            <person name="Religa A.A."/>
            <person name="Robertson L."/>
            <person name="Sanders M."/>
            <person name="Ogun S.A."/>
            <person name="Cunningham D."/>
            <person name="Erhart A."/>
            <person name="Billker O."/>
            <person name="Khan S.M."/>
            <person name="Stunnenberg H.G."/>
            <person name="Langhorne J."/>
            <person name="Holder A.A."/>
            <person name="Waters A.P."/>
            <person name="Newbold C.I."/>
            <person name="Pain A."/>
            <person name="Berriman M."/>
            <person name="Janse C.J."/>
        </authorList>
    </citation>
    <scope>NUCLEOTIDE SEQUENCE [LARGE SCALE GENOMIC DNA]</scope>
    <source>
        <strain evidence="9 10">17X</strain>
        <strain evidence="8 11">YM</strain>
    </source>
</reference>
<dbReference type="PANTHER" id="PTHR45700:SF2">
    <property type="entry name" value="UBIQUITIN-PROTEIN LIGASE E3C"/>
    <property type="match status" value="1"/>
</dbReference>
<dbReference type="RefSeq" id="XP_022812230.1">
    <property type="nucleotide sequence ID" value="XM_022956037.1"/>
</dbReference>
<sequence length="1747" mass="207466">MFDGESKNRRINLSGKKNVILNKNTFIEKARKEKEINLAYNKRKNAFKVISTYVQYKENVSKRQNEIYTNLLKRVNDVILLEKIVSPTIYTQALEICLYEFSFQSCFIYSKWRCYNYYKCMNFEGIYDPIKILLDIIKLHNKLSLLKNVNYKSSDLLNSEIYEQNLRPKKSNINLLTESGDNNNQEKNVNVEKNKMYYRHNKEIDILVNHLDILIGNYYTYNLNIYYEYYKDDKINKKSQFSMTKNSMKRTIQQVSNSEQINENQLNIRTSQNSDNFIRVQEYIHCHIDVYESNMIHIYYLYNFILNNQFIEELGNRMVNASNNFKNVGKEKIVESIKKISNYIILTIDGLITIIKHVLIFWNKDIELPLFCESKTKLLVYVCDLIYIYFYILKIQGNKLNSNYVNDLKNKINILLDFVLLYIARTNTCYNYYYIFISLFKYNIFELFASKIDVKDELVKFKKLLILVMKKFLIIDTNIMKNIVYNFENHIIRIYSKKSIIYNQETYDKKNISGINIFKNVLLFIYTNKEIMNDNIIDLLLEIYMFLPFGHHPYIYTVSDYDALKKENENRSDILSTDNYTQNQSKNDIKFLDVKTNKENEPILHFLQNKEKKVDKIGLGYFYNKNIIESLIDICKRYCFMKLDSLLFLLIPFRSIHIDVFKMYRNYYDYIKNIKNDKNRENYVKIYGDIYDNKKNSIPIDGINFIQYSKENIKTEKNNASNIFNNNFVNIRTNINNKNIYNITNSNIESITQNKVSNFENNSFQYYDKDYFFSPNNLVELQKKKDIINNKILIKIKKILVQNNIHIYLIKKIYLSWMKNKKNGKTDNDFLKNLYDFPYFDNNKMVIYLTSFCILFYYYIITNMYNKLIDINNFKYSKTFMLTPPFKQICKLLILSLWIILKKTINTISIELENMYINQDLKQIEELTDDLSYDDIYNDEDEQYENECEKKEQNEIDYVDKIDVSETETLHRDFITNISYFSALNDQIKIEHTQVENETIKSYDNVNNRQTDSIQCLNCNIESILKWFTDLEINSLPFDENITYCNSCKTDKNTNLDTFCEKKVNNETASNLINGIHSSEQNLMGNSPKSKLYNINCNRNKKESTYTHTMINYYLYNSEKRGINYILPKIIKKIYEINKYLELFNDDFFVIKDTYNLLKNRFNIINESNNINYNNNNNYDEDLSLFLEKNDIYINKNIKYVTILANYLLRRCPYTLPFQDRLLIFYNLRNKSKESIRDDTRYNLLERKYNYIRRTNIFEDGFITLNNLSSVNLRQNIRIAFKDQNGNDETGIDGGGLFKEFILLLCREIFHNKFILFQYAQNNTLFPKQYKKNDNLILYEFSGKIVGKAIYERILIESVFNTLFLNLLLYNEININDIYFFDKELFNSLLYIQNTDDVENLALTFCVYENKNPDFLNLSQYNEIKNYFINLTKNSKNYDNINSQNGFNNSLSFFHDNQNLYNNNVNTFFNIIDNLDVLINTIDQNISTISRNEVYLNSIPFRGSRSSGSINENQNMLQNNTLISSISGGYINTMANRVGEADEAKEVDEADEAKEVDEVDEFDCIDLIPNGRNINVNNENKELYIKLYIDYKYNKLIQKKTQHFLKGLSQLIPVKWLKLFSAHELKILISGNDKCFDVNDLRNNVTYSGGYNENSKTIINLFEILNNFTPNEKSLFLIFVTSCSRSPLLGFKELYPKFCIARVPDNTRLPTSSTCVNLLKLPDYETKEILYQNLITAINGTQGFDLS</sequence>
<gene>
    <name evidence="9" type="ORF">PY17X_0930700</name>
    <name evidence="8" type="ORF">PYYM_0930100</name>
</gene>
<feature type="active site" description="Glycyl thioester intermediate" evidence="5">
    <location>
        <position position="1715"/>
    </location>
</feature>
<dbReference type="VEuPathDB" id="PlasmoDB:Py17XNL_000900324"/>
<name>A0A077Y4Y5_PLAYE</name>
<dbReference type="VEuPathDB" id="PlasmoDB:PY05842"/>
<reference evidence="8" key="2">
    <citation type="submission" date="2014-05" db="EMBL/GenBank/DDBJ databases">
        <authorList>
            <person name="Aslett A.Martin."/>
            <person name="De Silva Nishadi"/>
        </authorList>
    </citation>
    <scope>NUCLEOTIDE SEQUENCE</scope>
    <source>
        <strain evidence="8">YM</strain>
    </source>
</reference>
<evidence type="ECO:0000313" key="10">
    <source>
        <dbReference type="Proteomes" id="UP000072874"/>
    </source>
</evidence>
<evidence type="ECO:0000313" key="9">
    <source>
        <dbReference type="EMBL" id="VTZ78496.1"/>
    </source>
</evidence>
<dbReference type="OrthoDB" id="8068875at2759"/>
<dbReference type="OMA" id="CFLLHYY"/>
<dbReference type="EMBL" id="LK934637">
    <property type="protein sequence ID" value="CDU18079.1"/>
    <property type="molecule type" value="Genomic_DNA"/>
</dbReference>
<protein>
    <recommendedName>
        <fullName evidence="2">HECT-type E3 ubiquitin transferase</fullName>
        <ecNumber evidence="2">2.3.2.26</ecNumber>
    </recommendedName>
</protein>
<dbReference type="Gene3D" id="3.90.1750.10">
    <property type="entry name" value="Hect, E3 ligase catalytic domains"/>
    <property type="match status" value="2"/>
</dbReference>
<keyword evidence="3" id="KW-0808">Transferase</keyword>
<dbReference type="EMBL" id="LM993663">
    <property type="protein sequence ID" value="VTZ78496.1"/>
    <property type="molecule type" value="Genomic_DNA"/>
</dbReference>
<dbReference type="FunFam" id="3.30.2410.10:FF:000003">
    <property type="entry name" value="probable E3 ubiquitin-protein ligase HERC4 isoform X1"/>
    <property type="match status" value="1"/>
</dbReference>
<keyword evidence="8" id="KW-0436">Ligase</keyword>
<dbReference type="VEuPathDB" id="PlasmoDB:PYYM_0930100"/>
<dbReference type="VEuPathDB" id="PlasmoDB:PY05841"/>
<dbReference type="Gene3D" id="3.30.2160.10">
    <property type="entry name" value="Hect, E3 ligase catalytic domain"/>
    <property type="match status" value="2"/>
</dbReference>
<dbReference type="VEuPathDB" id="PlasmoDB:PY17X_0930700"/>
<feature type="transmembrane region" description="Helical" evidence="6">
    <location>
        <begin position="374"/>
        <end position="393"/>
    </location>
</feature>
<keyword evidence="6" id="KW-0812">Transmembrane</keyword>
<dbReference type="InterPro" id="IPR044611">
    <property type="entry name" value="E3A/B/C-like"/>
</dbReference>